<proteinExistence type="predicted"/>
<dbReference type="STRING" id="84135.GCA_001052115_01425"/>
<gene>
    <name evidence="2" type="primary">essA</name>
    <name evidence="2" type="ORF">CJ218_04935</name>
</gene>
<keyword evidence="1" id="KW-0812">Transmembrane</keyword>
<dbReference type="InterPro" id="IPR018920">
    <property type="entry name" value="EssA/YueC"/>
</dbReference>
<dbReference type="OrthoDB" id="2991500at2"/>
<protein>
    <submittedName>
        <fullName evidence="2">Type VII secretion protein EssA</fullName>
    </submittedName>
</protein>
<evidence type="ECO:0000313" key="3">
    <source>
        <dbReference type="Proteomes" id="UP000235670"/>
    </source>
</evidence>
<dbReference type="RefSeq" id="WP_102189836.1">
    <property type="nucleotide sequence ID" value="NZ_PNGT01000004.1"/>
</dbReference>
<name>A0A2N6SEX9_9BACL</name>
<organism evidence="2 3">
    <name type="scientific">Gemella sanguinis</name>
    <dbReference type="NCBI Taxonomy" id="84135"/>
    <lineage>
        <taxon>Bacteria</taxon>
        <taxon>Bacillati</taxon>
        <taxon>Bacillota</taxon>
        <taxon>Bacilli</taxon>
        <taxon>Bacillales</taxon>
        <taxon>Gemellaceae</taxon>
        <taxon>Gemella</taxon>
    </lineage>
</organism>
<comment type="caution">
    <text evidence="2">The sequence shown here is derived from an EMBL/GenBank/DDBJ whole genome shotgun (WGS) entry which is preliminary data.</text>
</comment>
<dbReference type="EMBL" id="PNGT01000004">
    <property type="protein sequence ID" value="PMC52471.1"/>
    <property type="molecule type" value="Genomic_DNA"/>
</dbReference>
<accession>A0A2N6SEX9</accession>
<evidence type="ECO:0000256" key="1">
    <source>
        <dbReference type="SAM" id="Phobius"/>
    </source>
</evidence>
<keyword evidence="1" id="KW-0472">Membrane</keyword>
<keyword evidence="1" id="KW-1133">Transmembrane helix</keyword>
<sequence>MKKVFVIIFMLTSAVSFNQVAKAEDGSLKIDAETKKNNKTEDYYFEQETELSKLFNDAVTKNISQIKEEESVSYNKDKALIFDTEMKKESVADNYTKHLFLLNESKLDREKSKIALKSKEEAVNWNMILLLIAGFIIMMVSVYRGVFGKRGQ</sequence>
<reference evidence="2 3" key="1">
    <citation type="submission" date="2017-09" db="EMBL/GenBank/DDBJ databases">
        <title>Bacterial strain isolated from the female urinary microbiota.</title>
        <authorList>
            <person name="Thomas-White K."/>
            <person name="Kumar N."/>
            <person name="Forster S."/>
            <person name="Putonti C."/>
            <person name="Lawley T."/>
            <person name="Wolfe A.J."/>
        </authorList>
    </citation>
    <scope>NUCLEOTIDE SEQUENCE [LARGE SCALE GENOMIC DNA]</scope>
    <source>
        <strain evidence="2 3">UMB0186</strain>
    </source>
</reference>
<evidence type="ECO:0000313" key="2">
    <source>
        <dbReference type="EMBL" id="PMC52471.1"/>
    </source>
</evidence>
<dbReference type="AlphaFoldDB" id="A0A2N6SEX9"/>
<dbReference type="NCBIfam" id="TIGR03927">
    <property type="entry name" value="T7SS_EssA_Firm"/>
    <property type="match status" value="1"/>
</dbReference>
<feature type="transmembrane region" description="Helical" evidence="1">
    <location>
        <begin position="125"/>
        <end position="146"/>
    </location>
</feature>
<dbReference type="Proteomes" id="UP000235670">
    <property type="component" value="Unassembled WGS sequence"/>
</dbReference>